<sequence length="340" mass="35120">MRAVNSAVNSAVNTVEENGEAMGEPVRVAVVGGGQNCEHDVSLASAAAARDALDPARYTAVPLTIDRAGRWIGQDGPLGDTPAASLAEAVRVLGTCAVVLPLLHGPRGEDGALAALCELAGVPCAGSPARAGALAMDKWATKLVAEAVGVRTAAGRLVTARSEVEFTGPVVVKPVAAGSSFGVRLVTTAEELAPALRAALDLDDRVLVEEVLVGREIDVAVLDDPDTGRRVGPPLEIKVPGELFDTTTKYDGSAGFTIPAPLSPGESAALTDAALRVYDAVGCRGVARVDFFLTDDGFVLNEVNTMPGMTAESQLPRMFAAEGLDYPALLDKLLREAMAR</sequence>
<dbReference type="PROSITE" id="PS50975">
    <property type="entry name" value="ATP_GRASP"/>
    <property type="match status" value="1"/>
</dbReference>
<evidence type="ECO:0000256" key="1">
    <source>
        <dbReference type="ARBA" id="ARBA00001936"/>
    </source>
</evidence>
<dbReference type="PANTHER" id="PTHR23132">
    <property type="entry name" value="D-ALANINE--D-ALANINE LIGASE"/>
    <property type="match status" value="1"/>
</dbReference>
<evidence type="ECO:0000256" key="2">
    <source>
        <dbReference type="ARBA" id="ARBA00001946"/>
    </source>
</evidence>
<evidence type="ECO:0000256" key="3">
    <source>
        <dbReference type="ARBA" id="ARBA00010871"/>
    </source>
</evidence>
<dbReference type="SUPFAM" id="SSF56059">
    <property type="entry name" value="Glutathione synthetase ATP-binding domain-like"/>
    <property type="match status" value="1"/>
</dbReference>
<comment type="subcellular location">
    <subcellularLocation>
        <location evidence="13">Cytoplasm</location>
    </subcellularLocation>
</comment>
<dbReference type="Gene3D" id="3.30.470.20">
    <property type="entry name" value="ATP-grasp fold, B domain"/>
    <property type="match status" value="1"/>
</dbReference>
<comment type="pathway">
    <text evidence="13">Cell wall biogenesis; peptidoglycan biosynthesis.</text>
</comment>
<keyword evidence="17" id="KW-1185">Reference proteome</keyword>
<dbReference type="NCBIfam" id="TIGR01205">
    <property type="entry name" value="D_ala_D_alaTIGR"/>
    <property type="match status" value="1"/>
</dbReference>
<evidence type="ECO:0000256" key="13">
    <source>
        <dbReference type="HAMAP-Rule" id="MF_00047"/>
    </source>
</evidence>
<evidence type="ECO:0000256" key="5">
    <source>
        <dbReference type="ARBA" id="ARBA00022723"/>
    </source>
</evidence>
<comment type="cofactor">
    <cofactor evidence="2">
        <name>Mg(2+)</name>
        <dbReference type="ChEBI" id="CHEBI:18420"/>
    </cofactor>
</comment>
<dbReference type="InterPro" id="IPR000291">
    <property type="entry name" value="D-Ala_lig_Van_CS"/>
</dbReference>
<feature type="domain" description="ATP-grasp" evidence="15">
    <location>
        <begin position="142"/>
        <end position="335"/>
    </location>
</feature>
<dbReference type="EMBL" id="JBHSKF010000007">
    <property type="protein sequence ID" value="MFC5288710.1"/>
    <property type="molecule type" value="Genomic_DNA"/>
</dbReference>
<comment type="cofactor">
    <cofactor evidence="1">
        <name>Mn(2+)</name>
        <dbReference type="ChEBI" id="CHEBI:29035"/>
    </cofactor>
</comment>
<dbReference type="InterPro" id="IPR011095">
    <property type="entry name" value="Dala_Dala_lig_C"/>
</dbReference>
<name>A0ABW0ET71_9PSEU</name>
<evidence type="ECO:0000256" key="14">
    <source>
        <dbReference type="PROSITE-ProRule" id="PRU00409"/>
    </source>
</evidence>
<keyword evidence="10 13" id="KW-0573">Peptidoglycan synthesis</keyword>
<dbReference type="PROSITE" id="PS00843">
    <property type="entry name" value="DALA_DALA_LIGASE_1"/>
    <property type="match status" value="1"/>
</dbReference>
<keyword evidence="6 14" id="KW-0547">Nucleotide-binding</keyword>
<dbReference type="EC" id="6.3.2.4" evidence="13"/>
<dbReference type="InterPro" id="IPR005905">
    <property type="entry name" value="D_ala_D_ala"/>
</dbReference>
<evidence type="ECO:0000313" key="16">
    <source>
        <dbReference type="EMBL" id="MFC5288710.1"/>
    </source>
</evidence>
<keyword evidence="7 14" id="KW-0067">ATP-binding</keyword>
<organism evidence="16 17">
    <name type="scientific">Actinokineospora guangxiensis</name>
    <dbReference type="NCBI Taxonomy" id="1490288"/>
    <lineage>
        <taxon>Bacteria</taxon>
        <taxon>Bacillati</taxon>
        <taxon>Actinomycetota</taxon>
        <taxon>Actinomycetes</taxon>
        <taxon>Pseudonocardiales</taxon>
        <taxon>Pseudonocardiaceae</taxon>
        <taxon>Actinokineospora</taxon>
    </lineage>
</organism>
<evidence type="ECO:0000256" key="10">
    <source>
        <dbReference type="ARBA" id="ARBA00022984"/>
    </source>
</evidence>
<evidence type="ECO:0000256" key="12">
    <source>
        <dbReference type="ARBA" id="ARBA00023316"/>
    </source>
</evidence>
<comment type="similarity">
    <text evidence="3 13">Belongs to the D-alanine--D-alanine ligase family.</text>
</comment>
<dbReference type="HAMAP" id="MF_00047">
    <property type="entry name" value="Dala_Dala_lig"/>
    <property type="match status" value="1"/>
</dbReference>
<dbReference type="Pfam" id="PF01820">
    <property type="entry name" value="Dala_Dala_lig_N"/>
    <property type="match status" value="1"/>
</dbReference>
<dbReference type="InterPro" id="IPR011761">
    <property type="entry name" value="ATP-grasp"/>
</dbReference>
<dbReference type="Gene3D" id="3.40.50.20">
    <property type="match status" value="1"/>
</dbReference>
<accession>A0ABW0ET71</accession>
<keyword evidence="9 13" id="KW-0133">Cell shape</keyword>
<reference evidence="17" key="1">
    <citation type="journal article" date="2019" name="Int. J. Syst. Evol. Microbiol.">
        <title>The Global Catalogue of Microorganisms (GCM) 10K type strain sequencing project: providing services to taxonomists for standard genome sequencing and annotation.</title>
        <authorList>
            <consortium name="The Broad Institute Genomics Platform"/>
            <consortium name="The Broad Institute Genome Sequencing Center for Infectious Disease"/>
            <person name="Wu L."/>
            <person name="Ma J."/>
        </authorList>
    </citation>
    <scope>NUCLEOTIDE SEQUENCE [LARGE SCALE GENOMIC DNA]</scope>
    <source>
        <strain evidence="17">CCUG 59778</strain>
    </source>
</reference>
<keyword evidence="13" id="KW-0963">Cytoplasm</keyword>
<evidence type="ECO:0000313" key="17">
    <source>
        <dbReference type="Proteomes" id="UP001596157"/>
    </source>
</evidence>
<evidence type="ECO:0000256" key="11">
    <source>
        <dbReference type="ARBA" id="ARBA00023211"/>
    </source>
</evidence>
<keyword evidence="12 13" id="KW-0961">Cell wall biogenesis/degradation</keyword>
<dbReference type="GO" id="GO:0008716">
    <property type="term" value="F:D-alanine-D-alanine ligase activity"/>
    <property type="evidence" value="ECO:0007669"/>
    <property type="project" value="UniProtKB-EC"/>
</dbReference>
<dbReference type="InterPro" id="IPR011127">
    <property type="entry name" value="Dala_Dala_lig_N"/>
</dbReference>
<evidence type="ECO:0000256" key="7">
    <source>
        <dbReference type="ARBA" id="ARBA00022840"/>
    </source>
</evidence>
<evidence type="ECO:0000256" key="4">
    <source>
        <dbReference type="ARBA" id="ARBA00022598"/>
    </source>
</evidence>
<dbReference type="Gene3D" id="3.30.1490.20">
    <property type="entry name" value="ATP-grasp fold, A domain"/>
    <property type="match status" value="1"/>
</dbReference>
<dbReference type="SUPFAM" id="SSF52440">
    <property type="entry name" value="PreATP-grasp domain"/>
    <property type="match status" value="1"/>
</dbReference>
<evidence type="ECO:0000256" key="9">
    <source>
        <dbReference type="ARBA" id="ARBA00022960"/>
    </source>
</evidence>
<comment type="function">
    <text evidence="13">Cell wall formation.</text>
</comment>
<evidence type="ECO:0000259" key="15">
    <source>
        <dbReference type="PROSITE" id="PS50975"/>
    </source>
</evidence>
<dbReference type="InterPro" id="IPR013815">
    <property type="entry name" value="ATP_grasp_subdomain_1"/>
</dbReference>
<dbReference type="Pfam" id="PF07478">
    <property type="entry name" value="Dala_Dala_lig_C"/>
    <property type="match status" value="1"/>
</dbReference>
<dbReference type="RefSeq" id="WP_378248555.1">
    <property type="nucleotide sequence ID" value="NZ_JBHSKF010000007.1"/>
</dbReference>
<gene>
    <name evidence="13" type="primary">ddl</name>
    <name evidence="16" type="ORF">ACFPM7_16760</name>
</gene>
<keyword evidence="11" id="KW-0464">Manganese</keyword>
<dbReference type="PROSITE" id="PS00844">
    <property type="entry name" value="DALA_DALA_LIGASE_2"/>
    <property type="match status" value="1"/>
</dbReference>
<keyword evidence="5" id="KW-0479">Metal-binding</keyword>
<comment type="caution">
    <text evidence="16">The sequence shown here is derived from an EMBL/GenBank/DDBJ whole genome shotgun (WGS) entry which is preliminary data.</text>
</comment>
<dbReference type="InterPro" id="IPR016185">
    <property type="entry name" value="PreATP-grasp_dom_sf"/>
</dbReference>
<dbReference type="PANTHER" id="PTHR23132:SF25">
    <property type="entry name" value="D-ALANINE--D-ALANINE LIGASE A"/>
    <property type="match status" value="1"/>
</dbReference>
<proteinExistence type="inferred from homology"/>
<dbReference type="PIRSF" id="PIRSF039102">
    <property type="entry name" value="Ddl/VanB"/>
    <property type="match status" value="1"/>
</dbReference>
<dbReference type="Proteomes" id="UP001596157">
    <property type="component" value="Unassembled WGS sequence"/>
</dbReference>
<evidence type="ECO:0000256" key="6">
    <source>
        <dbReference type="ARBA" id="ARBA00022741"/>
    </source>
</evidence>
<protein>
    <recommendedName>
        <fullName evidence="13">D-alanine--D-alanine ligase</fullName>
        <ecNumber evidence="13">6.3.2.4</ecNumber>
    </recommendedName>
    <alternativeName>
        <fullName evidence="13">D-Ala-D-Ala ligase</fullName>
    </alternativeName>
    <alternativeName>
        <fullName evidence="13">D-alanylalanine synthetase</fullName>
    </alternativeName>
</protein>
<comment type="catalytic activity">
    <reaction evidence="13">
        <text>2 D-alanine + ATP = D-alanyl-D-alanine + ADP + phosphate + H(+)</text>
        <dbReference type="Rhea" id="RHEA:11224"/>
        <dbReference type="ChEBI" id="CHEBI:15378"/>
        <dbReference type="ChEBI" id="CHEBI:30616"/>
        <dbReference type="ChEBI" id="CHEBI:43474"/>
        <dbReference type="ChEBI" id="CHEBI:57416"/>
        <dbReference type="ChEBI" id="CHEBI:57822"/>
        <dbReference type="ChEBI" id="CHEBI:456216"/>
        <dbReference type="EC" id="6.3.2.4"/>
    </reaction>
</comment>
<evidence type="ECO:0000256" key="8">
    <source>
        <dbReference type="ARBA" id="ARBA00022842"/>
    </source>
</evidence>
<keyword evidence="8" id="KW-0460">Magnesium</keyword>
<keyword evidence="4 13" id="KW-0436">Ligase</keyword>